<dbReference type="RefSeq" id="XP_056047866.1">
    <property type="nucleotide sequence ID" value="XM_056186503.1"/>
</dbReference>
<accession>A0AAD7QZM1</accession>
<evidence type="ECO:0000256" key="3">
    <source>
        <dbReference type="ARBA" id="ARBA00023163"/>
    </source>
</evidence>
<dbReference type="Pfam" id="PF00172">
    <property type="entry name" value="Zn_clus"/>
    <property type="match status" value="1"/>
</dbReference>
<protein>
    <recommendedName>
        <fullName evidence="5">Zn(2)-C6 fungal-type domain-containing protein</fullName>
    </recommendedName>
</protein>
<dbReference type="SUPFAM" id="SSF57701">
    <property type="entry name" value="Zn2/Cys6 DNA-binding domain"/>
    <property type="match status" value="1"/>
</dbReference>
<evidence type="ECO:0000313" key="6">
    <source>
        <dbReference type="EMBL" id="KAJ8104416.1"/>
    </source>
</evidence>
<dbReference type="GeneID" id="80881669"/>
<dbReference type="CDD" id="cd00067">
    <property type="entry name" value="GAL4"/>
    <property type="match status" value="1"/>
</dbReference>
<keyword evidence="1" id="KW-0862">Zinc</keyword>
<dbReference type="PROSITE" id="PS50048">
    <property type="entry name" value="ZN2_CY6_FUNGAL_2"/>
    <property type="match status" value="1"/>
</dbReference>
<dbReference type="InterPro" id="IPR001138">
    <property type="entry name" value="Zn2Cys6_DnaBD"/>
</dbReference>
<reference evidence="6" key="1">
    <citation type="submission" date="2023-03" db="EMBL/GenBank/DDBJ databases">
        <title>Near-Complete genome sequence of Lipomyces tetrasporous NRRL Y-64009, an oleaginous yeast capable of growing on lignocellulosic hydrolysates.</title>
        <authorList>
            <consortium name="Lawrence Berkeley National Laboratory"/>
            <person name="Jagtap S.S."/>
            <person name="Liu J.-J."/>
            <person name="Walukiewicz H.E."/>
            <person name="Pangilinan J."/>
            <person name="Lipzen A."/>
            <person name="Ahrendt S."/>
            <person name="Koriabine M."/>
            <person name="Cobaugh K."/>
            <person name="Salamov A."/>
            <person name="Yoshinaga Y."/>
            <person name="Ng V."/>
            <person name="Daum C."/>
            <person name="Grigoriev I.V."/>
            <person name="Slininger P.J."/>
            <person name="Dien B.S."/>
            <person name="Jin Y.-S."/>
            <person name="Rao C.V."/>
        </authorList>
    </citation>
    <scope>NUCLEOTIDE SEQUENCE</scope>
    <source>
        <strain evidence="6">NRRL Y-64009</strain>
    </source>
</reference>
<evidence type="ECO:0000259" key="5">
    <source>
        <dbReference type="PROSITE" id="PS50048"/>
    </source>
</evidence>
<evidence type="ECO:0000313" key="7">
    <source>
        <dbReference type="Proteomes" id="UP001217417"/>
    </source>
</evidence>
<dbReference type="SMART" id="SM00066">
    <property type="entry name" value="GAL4"/>
    <property type="match status" value="1"/>
</dbReference>
<organism evidence="6 7">
    <name type="scientific">Lipomyces tetrasporus</name>
    <dbReference type="NCBI Taxonomy" id="54092"/>
    <lineage>
        <taxon>Eukaryota</taxon>
        <taxon>Fungi</taxon>
        <taxon>Dikarya</taxon>
        <taxon>Ascomycota</taxon>
        <taxon>Saccharomycotina</taxon>
        <taxon>Lipomycetes</taxon>
        <taxon>Lipomycetales</taxon>
        <taxon>Lipomycetaceae</taxon>
        <taxon>Lipomyces</taxon>
    </lineage>
</organism>
<dbReference type="PROSITE" id="PS00463">
    <property type="entry name" value="ZN2_CY6_FUNGAL_1"/>
    <property type="match status" value="1"/>
</dbReference>
<keyword evidence="7" id="KW-1185">Reference proteome</keyword>
<gene>
    <name evidence="6" type="ORF">POJ06DRAFT_244479</name>
</gene>
<proteinExistence type="predicted"/>
<feature type="domain" description="Zn(2)-C6 fungal-type" evidence="5">
    <location>
        <begin position="12"/>
        <end position="41"/>
    </location>
</feature>
<dbReference type="Gene3D" id="4.10.240.10">
    <property type="entry name" value="Zn(2)-C6 fungal-type DNA-binding domain"/>
    <property type="match status" value="1"/>
</dbReference>
<dbReference type="GO" id="GO:0000981">
    <property type="term" value="F:DNA-binding transcription factor activity, RNA polymerase II-specific"/>
    <property type="evidence" value="ECO:0007669"/>
    <property type="project" value="InterPro"/>
</dbReference>
<sequence>MVSSASLQNVRACDQCWSRKVKCGRSVPCPRCSHLSLECSYIRPRKKKGPSGKFGKMRLESLKSSNSTEDVVNFMRAPVVARIMESSSSALTVSPSNVNIPSVTTGGGPTANEMLLGSDLLSSLFPDIPANLEPGLFNGEHDLSHSVPKSVKVDMRTMDSLVHSYVWRMSKFYPLVDCTSLLTRLRARENTQNPEFCALVHTICAFVLLEPVFKRDGVLQDRQSCRERAQLAQTLMDDAVAMRSTDPSFVEKPSVDNILTSFFLFMCLDNRQLPHAAWLRLREAVTLAEIMEAQSRNDQTITVEEWRKRATLYRMLAVTEHAHAVARKYALSQNLLSRLQRSAFLTQQQSHLGAFGVTKLASLYGVVDVDILDCWNGKCAASSANDCAKFTAERALSMHRLISEVYNESDADDNLLSEDQIADIAISQQWLRNRVWNVCHSHGLLSEEDSPDGCRELNIAYVIDIARDTMRISKNFAVENFEVHGIGNIVKFYDIASSAVVVVSCYPSLWKTRIEDSKLVPSDIEVLNQFIALLATLGGGQHPYLVPLMMAVAGLPPSW</sequence>
<dbReference type="InterPro" id="IPR050797">
    <property type="entry name" value="Carb_Metab_Trans_Reg"/>
</dbReference>
<dbReference type="InterPro" id="IPR036864">
    <property type="entry name" value="Zn2-C6_fun-type_DNA-bd_sf"/>
</dbReference>
<evidence type="ECO:0000256" key="2">
    <source>
        <dbReference type="ARBA" id="ARBA00023015"/>
    </source>
</evidence>
<comment type="caution">
    <text evidence="6">The sequence shown here is derived from an EMBL/GenBank/DDBJ whole genome shotgun (WGS) entry which is preliminary data.</text>
</comment>
<dbReference type="AlphaFoldDB" id="A0AAD7QZM1"/>
<dbReference type="PANTHER" id="PTHR31668">
    <property type="entry name" value="GLUCOSE TRANSPORT TRANSCRIPTION REGULATOR RGT1-RELATED-RELATED"/>
    <property type="match status" value="1"/>
</dbReference>
<dbReference type="Proteomes" id="UP001217417">
    <property type="component" value="Unassembled WGS sequence"/>
</dbReference>
<evidence type="ECO:0000256" key="4">
    <source>
        <dbReference type="ARBA" id="ARBA00023242"/>
    </source>
</evidence>
<keyword evidence="2" id="KW-0805">Transcription regulation</keyword>
<keyword evidence="4" id="KW-0539">Nucleus</keyword>
<dbReference type="PANTHER" id="PTHR31668:SF30">
    <property type="entry name" value="ZN(II)2CYS6 TRANSCRIPTION FACTOR (EUROFUNG)"/>
    <property type="match status" value="1"/>
</dbReference>
<dbReference type="CDD" id="cd12148">
    <property type="entry name" value="fungal_TF_MHR"/>
    <property type="match status" value="1"/>
</dbReference>
<dbReference type="EMBL" id="JARPMG010000001">
    <property type="protein sequence ID" value="KAJ8104416.1"/>
    <property type="molecule type" value="Genomic_DNA"/>
</dbReference>
<keyword evidence="3" id="KW-0804">Transcription</keyword>
<evidence type="ECO:0000256" key="1">
    <source>
        <dbReference type="ARBA" id="ARBA00022833"/>
    </source>
</evidence>
<name>A0AAD7QZM1_9ASCO</name>
<dbReference type="GO" id="GO:0008270">
    <property type="term" value="F:zinc ion binding"/>
    <property type="evidence" value="ECO:0007669"/>
    <property type="project" value="InterPro"/>
</dbReference>